<reference evidence="2" key="1">
    <citation type="journal article" date="2019" name="Int. J. Syst. Evol. Microbiol.">
        <title>The Global Catalogue of Microorganisms (GCM) 10K type strain sequencing project: providing services to taxonomists for standard genome sequencing and annotation.</title>
        <authorList>
            <consortium name="The Broad Institute Genomics Platform"/>
            <consortium name="The Broad Institute Genome Sequencing Center for Infectious Disease"/>
            <person name="Wu L."/>
            <person name="Ma J."/>
        </authorList>
    </citation>
    <scope>NUCLEOTIDE SEQUENCE [LARGE SCALE GENOMIC DNA]</scope>
    <source>
        <strain evidence="2">JCM 18715</strain>
    </source>
</reference>
<name>A0ABP9QHR4_9RHOO</name>
<sequence>MSDYYQRIGSEAVEFANTDVQKLLIYAEVEDGVISCDLFYLPVSGGDVQFRFCTAKMKDMVYEYWERGQGPIKPESWAVMRYTVEAGKFSVAHEYPDQIDKDEDCSDRRPRAVASFFPGARIDYSKP</sequence>
<gene>
    <name evidence="1" type="ORF">GCM10025770_12530</name>
</gene>
<evidence type="ECO:0000313" key="1">
    <source>
        <dbReference type="EMBL" id="GAA5162144.1"/>
    </source>
</evidence>
<protein>
    <submittedName>
        <fullName evidence="1">Uncharacterized protein</fullName>
    </submittedName>
</protein>
<keyword evidence="2" id="KW-1185">Reference proteome</keyword>
<accession>A0ABP9QHR4</accession>
<evidence type="ECO:0000313" key="2">
    <source>
        <dbReference type="Proteomes" id="UP001500547"/>
    </source>
</evidence>
<proteinExistence type="predicted"/>
<organism evidence="1 2">
    <name type="scientific">Viridibacterium curvum</name>
    <dbReference type="NCBI Taxonomy" id="1101404"/>
    <lineage>
        <taxon>Bacteria</taxon>
        <taxon>Pseudomonadati</taxon>
        <taxon>Pseudomonadota</taxon>
        <taxon>Betaproteobacteria</taxon>
        <taxon>Rhodocyclales</taxon>
        <taxon>Rhodocyclaceae</taxon>
        <taxon>Viridibacterium</taxon>
    </lineage>
</organism>
<dbReference type="EMBL" id="BAABLD010000005">
    <property type="protein sequence ID" value="GAA5162144.1"/>
    <property type="molecule type" value="Genomic_DNA"/>
</dbReference>
<comment type="caution">
    <text evidence="1">The sequence shown here is derived from an EMBL/GenBank/DDBJ whole genome shotgun (WGS) entry which is preliminary data.</text>
</comment>
<dbReference type="Proteomes" id="UP001500547">
    <property type="component" value="Unassembled WGS sequence"/>
</dbReference>
<dbReference type="RefSeq" id="WP_345532025.1">
    <property type="nucleotide sequence ID" value="NZ_BAABLD010000005.1"/>
</dbReference>